<reference evidence="2" key="1">
    <citation type="submission" date="2022-10" db="EMBL/GenBank/DDBJ databases">
        <authorList>
            <person name="Chen Y."/>
            <person name="Dougan E. K."/>
            <person name="Chan C."/>
            <person name="Rhodes N."/>
            <person name="Thang M."/>
        </authorList>
    </citation>
    <scope>NUCLEOTIDE SEQUENCE</scope>
</reference>
<name>A0A9P1FMA6_9DINO</name>
<comment type="caution">
    <text evidence="2">The sequence shown here is derived from an EMBL/GenBank/DDBJ whole genome shotgun (WGS) entry which is preliminary data.</text>
</comment>
<feature type="compositionally biased region" description="Acidic residues" evidence="1">
    <location>
        <begin position="1079"/>
        <end position="1101"/>
    </location>
</feature>
<gene>
    <name evidence="2" type="ORF">C1SCF055_LOCUS7562</name>
</gene>
<feature type="region of interest" description="Disordered" evidence="1">
    <location>
        <begin position="2051"/>
        <end position="2114"/>
    </location>
</feature>
<feature type="compositionally biased region" description="Low complexity" evidence="1">
    <location>
        <begin position="579"/>
        <end position="589"/>
    </location>
</feature>
<evidence type="ECO:0000313" key="2">
    <source>
        <dbReference type="EMBL" id="CAI3979625.1"/>
    </source>
</evidence>
<dbReference type="EMBL" id="CAMXCT010000501">
    <property type="protein sequence ID" value="CAI3979625.1"/>
    <property type="molecule type" value="Genomic_DNA"/>
</dbReference>
<evidence type="ECO:0000313" key="4">
    <source>
        <dbReference type="Proteomes" id="UP001152797"/>
    </source>
</evidence>
<feature type="region of interest" description="Disordered" evidence="1">
    <location>
        <begin position="2158"/>
        <end position="2203"/>
    </location>
</feature>
<feature type="compositionally biased region" description="Basic and acidic residues" evidence="1">
    <location>
        <begin position="2277"/>
        <end position="2289"/>
    </location>
</feature>
<evidence type="ECO:0000256" key="1">
    <source>
        <dbReference type="SAM" id="MobiDB-lite"/>
    </source>
</evidence>
<accession>A0A9P1FMA6</accession>
<dbReference type="EMBL" id="CAMXCT030000501">
    <property type="protein sequence ID" value="CAL4766937.1"/>
    <property type="molecule type" value="Genomic_DNA"/>
</dbReference>
<feature type="non-terminal residue" evidence="2">
    <location>
        <position position="1"/>
    </location>
</feature>
<feature type="compositionally biased region" description="Low complexity" evidence="1">
    <location>
        <begin position="792"/>
        <end position="804"/>
    </location>
</feature>
<proteinExistence type="predicted"/>
<feature type="compositionally biased region" description="Polar residues" evidence="1">
    <location>
        <begin position="2052"/>
        <end position="2061"/>
    </location>
</feature>
<feature type="region of interest" description="Disordered" evidence="1">
    <location>
        <begin position="2277"/>
        <end position="2301"/>
    </location>
</feature>
<dbReference type="PANTHER" id="PTHR34491:SF156">
    <property type="entry name" value="KINESIN MOTOR DOMAIN-CONTAINING PROTEIN"/>
    <property type="match status" value="1"/>
</dbReference>
<feature type="region of interest" description="Disordered" evidence="1">
    <location>
        <begin position="551"/>
        <end position="590"/>
    </location>
</feature>
<organism evidence="2">
    <name type="scientific">Cladocopium goreaui</name>
    <dbReference type="NCBI Taxonomy" id="2562237"/>
    <lineage>
        <taxon>Eukaryota</taxon>
        <taxon>Sar</taxon>
        <taxon>Alveolata</taxon>
        <taxon>Dinophyceae</taxon>
        <taxon>Suessiales</taxon>
        <taxon>Symbiodiniaceae</taxon>
        <taxon>Cladocopium</taxon>
    </lineage>
</organism>
<feature type="compositionally biased region" description="Basic and acidic residues" evidence="1">
    <location>
        <begin position="2158"/>
        <end position="2169"/>
    </location>
</feature>
<dbReference type="Proteomes" id="UP001152797">
    <property type="component" value="Unassembled WGS sequence"/>
</dbReference>
<protein>
    <submittedName>
        <fullName evidence="2">Uncharacterized protein</fullName>
    </submittedName>
</protein>
<feature type="non-terminal residue" evidence="2">
    <location>
        <position position="2438"/>
    </location>
</feature>
<dbReference type="PANTHER" id="PTHR34491">
    <property type="entry name" value="A-TYPE INCLUSION PROTEIN, PUTATIVE-RELATED"/>
    <property type="match status" value="1"/>
</dbReference>
<dbReference type="EMBL" id="CAMXCT020000501">
    <property type="protein sequence ID" value="CAL1133000.1"/>
    <property type="molecule type" value="Genomic_DNA"/>
</dbReference>
<feature type="region of interest" description="Disordered" evidence="1">
    <location>
        <begin position="1073"/>
        <end position="1104"/>
    </location>
</feature>
<keyword evidence="4" id="KW-1185">Reference proteome</keyword>
<reference evidence="3" key="2">
    <citation type="submission" date="2024-04" db="EMBL/GenBank/DDBJ databases">
        <authorList>
            <person name="Chen Y."/>
            <person name="Shah S."/>
            <person name="Dougan E. K."/>
            <person name="Thang M."/>
            <person name="Chan C."/>
        </authorList>
    </citation>
    <scope>NUCLEOTIDE SEQUENCE [LARGE SCALE GENOMIC DNA]</scope>
</reference>
<evidence type="ECO:0000313" key="3">
    <source>
        <dbReference type="EMBL" id="CAL1133000.1"/>
    </source>
</evidence>
<sequence>EPPIMESWARAVSVVSSSQESIDQLTESHVSVSDSEEMAQGCAFWSPMLKRHTGELTVPQRTSPISLISGCTGSCAEGAVLKEDLFEMLEKVEPVNAVMEQTEGFEKPLEVHSDETPLSRFLQGLERLKLRHGYYVVVLKLDMKLWLRILRPRFLQYVAKLIESKEYKGLVITKRYCSFEAAVPKPLPVQDGTGLEAWSAIRKRHGSSQAQADASEVDGLPLVDIGEQDAKHEAQVDENMSWADLNRATKRKAALYISCGPGPLIAMLQWVLYPIQRVRKLRKGKALNKGRGGHGGTWRAFLHKKYTGTTTAGEKSQFDFSRSSAEYQAIKRQKGEEWQALVSLGQLTTEAGRRRIDAFEPHRHALNTLRDESRNALSVSTPGAASQQVDELGALVKAAQKQWRFDSAVSRKQDEGKVREVQASMLSSASKTNSDISHAWGIETGDQSCTLLSPGSGKLPDVITLQVPAARAVEDCGSLEGNFQAHVFLLQWIWTGSPWGFGQAVGTALLYVSFLQWKMFRPAVPLVLSRMGGLLQSAEKLKNFSVRMKSKAGATADPPPSKEVAKHPAPVAARAKAEPSSSSSGLSPPVLAKASMPKKVLAAKVRTGTEIKFDLIYLNFFRKDKYEQADVARFREIAQVIIDRQTRFGPAALKEVLAQKGTPLFKEISADFKKVDVDVFWHPPSHPQLSYPGPRLVHPKEMLWLQGHNPHSTNFPSNMKVEQIRKLAGEGMALPCLGVCIWAQPALRMLLAQAKKKPTVHAKQKAAVKSAPVKKEASAAVKSEPGVAELSTTASVPPAAAKANAKAKAKAGKASKGGTSGKGKVPVKKENLKSKRGSPPSWSPCPVCLRKPEEARWGSQDSRGRPIGSGCFDCLSTTTEGFPKLTFQEVSTMYHDAQKFPGFKEGFDGARTIKMQINAGEAPNVFSPPTDVGHRQIRAVTASQEYGFVTEADLTRLFRVGSSALKMGKGVRIQIEDGSYLSGWLLKLRGMPASELASLRKVRLEVRQEVELTESLLAAGNQIRKEQPQELFDLAAEKQEARASGGALSTKSLQKLHTLESLQERATAVLQDRDMQVQDLDDDDGFGGEECKEEENEENDPLVDPSDVSVSVFQPAPALALGSLGEVAAPKKTIRKRKQASEVEDLDAEDALNIDGQAASPDQADPQIMAVKRLRLLVKDLGCVPPCFWGLVPERILAGEKNGHQLRGARVLAKSLEDDGKKESSRLNQQIAIAEHCGALLGGAILKRMPRHELAAHLQAIKEDEIKLPLSIRCKLLLRRTNDLALDLTTSSPENSEKAAHMLARVLRAWASPDQECDDTQVQFNNVWAAEVASVNNQVMKGDISEAQKEEELEKIAGDRLGLGGDLASCLEKAFGCDALLALLTHVKEHRQKLILLMSTLIAAIDAPDCTDVMDDFPSNFKDEVERMQKVCLAITCLASPIPGFLDSSPADVEWVLKYKGDNSMVTYVRDAFKDSEAWTKLNDELLAKHSSALLVWQKVQDCVLALKKRPVEKEVIMMASENLSSWKKATRVGSLDGLESELCSQLTKLQSKVGQDLLLKDLKTLLDKLLQQCKTVSGLQGDDKEKFGAAVFWHFRPLIFKLRASEIPVDVTAWYKKLVLLIGYMADGEVKTSLLSQVEAFKLCMDVLKGIGEMEAGPATDFGLLEQRLERVLIALRKLSRQTTQVSKDIQKIKDDYVTLTAGVFPVGLNMVDISLENLLMSVSENEPLTKIVTSVVSNHLIDLDKVAQTFGKVTQNQHTADGSWKKDLKEGMTLQALLEFAQEKLSKIPDAGEIEPSKNQYDQAIRKAKSFANKVLGSFEVKGLTERIKAATEDYNRGAAFYTEGLIEADAAENEEADGDPILQEVEAFLAEHDSLSGKGKGRGSGSAKSADTGAALVEPFREDFVAAVSICPSTDLTSSALMLLRQRRAERSKVLPDAKVCPDDGDPLSNALTMSPVSPEADAADEFEEVMMNQSALPASSEVPSDCSDANGEIAVEPEKMITTEALPVHCVRQLESQEVLAAKPDLSSEKTDAELLKVLDKVHRNLAPSASAQSSNVVEPPVPSTISEASVPAQPEPSASEMPDKSPQEDENEIAEQSSSASADSSYGPLRRVRLKAGPPALYRPPSMKEADFAEIMREIVPKLVERAIVAETHDESMHTKRQLEDADVSEQPASQKPRVEEHETLSVEMASSSAPLTAAESQQLQKLLAKAKSAALPSGSTLSFPRVEPTYDPATGLVCHHEFGLCENVWDAAELWEESEPEIYGAMSDAAKRREADERPPAEHHPKRVTMATGRNSTGESVMYAPTRVAMPYPSGTTEDQLPVHHLPAFPDGISDVETWGRTMIAFGMFDKTKTSYMALVTSSDERKISYVKWCRSRKNAKGQLKDLCDFLMHYFADESGNQTGMMIPGTNQTRVLREKREAARMLDTGLSK</sequence>
<feature type="region of interest" description="Disordered" evidence="1">
    <location>
        <begin position="773"/>
        <end position="845"/>
    </location>
</feature>